<comment type="caution">
    <text evidence="5">The sequence shown here is derived from an EMBL/GenBank/DDBJ whole genome shotgun (WGS) entry which is preliminary data.</text>
</comment>
<dbReference type="PANTHER" id="PTHR45621">
    <property type="entry name" value="OS01G0588500 PROTEIN-RELATED"/>
    <property type="match status" value="1"/>
</dbReference>
<feature type="domain" description="Protein kinase" evidence="4">
    <location>
        <begin position="97"/>
        <end position="364"/>
    </location>
</feature>
<dbReference type="InterPro" id="IPR050823">
    <property type="entry name" value="Plant_Ser_Thr_Prot_Kinase"/>
</dbReference>
<dbReference type="InterPro" id="IPR001245">
    <property type="entry name" value="Ser-Thr/Tyr_kinase_cat_dom"/>
</dbReference>
<organism evidence="5 6">
    <name type="scientific">Olea europaea subsp. europaea</name>
    <dbReference type="NCBI Taxonomy" id="158383"/>
    <lineage>
        <taxon>Eukaryota</taxon>
        <taxon>Viridiplantae</taxon>
        <taxon>Streptophyta</taxon>
        <taxon>Embryophyta</taxon>
        <taxon>Tracheophyta</taxon>
        <taxon>Spermatophyta</taxon>
        <taxon>Magnoliopsida</taxon>
        <taxon>eudicotyledons</taxon>
        <taxon>Gunneridae</taxon>
        <taxon>Pentapetalae</taxon>
        <taxon>asterids</taxon>
        <taxon>lamiids</taxon>
        <taxon>Lamiales</taxon>
        <taxon>Oleaceae</taxon>
        <taxon>Oleeae</taxon>
        <taxon>Olea</taxon>
    </lineage>
</organism>
<reference evidence="5 6" key="1">
    <citation type="submission" date="2019-12" db="EMBL/GenBank/DDBJ databases">
        <authorList>
            <person name="Alioto T."/>
            <person name="Alioto T."/>
            <person name="Gomez Garrido J."/>
        </authorList>
    </citation>
    <scope>NUCLEOTIDE SEQUENCE [LARGE SCALE GENOMIC DNA]</scope>
</reference>
<dbReference type="Pfam" id="PF07714">
    <property type="entry name" value="PK_Tyr_Ser-Thr"/>
    <property type="match status" value="1"/>
</dbReference>
<dbReference type="GO" id="GO:0004672">
    <property type="term" value="F:protein kinase activity"/>
    <property type="evidence" value="ECO:0007669"/>
    <property type="project" value="InterPro"/>
</dbReference>
<keyword evidence="3" id="KW-0547">Nucleotide-binding</keyword>
<comment type="subcellular location">
    <subcellularLocation>
        <location evidence="1">Cell membrane</location>
    </subcellularLocation>
</comment>
<keyword evidence="5" id="KW-0808">Transferase</keyword>
<accession>A0A8S0UX30</accession>
<keyword evidence="3" id="KW-0067">ATP-binding</keyword>
<sequence length="368" mass="42060">MNDRYIDNWERLVTATLRREELRELARAHSRDPSLASISSDSSFTSSLHDHFKSNIASASSSSSIPLLTPSPEDRILQLRDAMPISFNELKYATRNFHPDNILGEGQFGRVFKGWINIHTLTIRKCNGMPGLKEWLEEMNYLSQFYHPNLIKLLAYCDDGLYKLLVFEFMPEGSLSNHLFKGGRQHLSWDKRIMVAIGAARGLSFLHDVGNKVTSKNFKSSNILLDKEFNVKLSDFGFAEAVRIPYETPLGSFYVPWDYIGYASPDYKASGYWSKERDVYAFGVVLLELLCGRQAFDSRRNLIDWAKPYLSNNQRVHKVMDPLLDVKCPHKGVLRFVKLALWCLSEDPHFGPNMAEVLAVLERIKGLS</sequence>
<dbReference type="InterPro" id="IPR000719">
    <property type="entry name" value="Prot_kinase_dom"/>
</dbReference>
<keyword evidence="2" id="KW-0472">Membrane</keyword>
<evidence type="ECO:0000256" key="2">
    <source>
        <dbReference type="ARBA" id="ARBA00022475"/>
    </source>
</evidence>
<dbReference type="Gramene" id="OE9A071920T1">
    <property type="protein sequence ID" value="OE9A071920C1"/>
    <property type="gene ID" value="OE9A071920"/>
</dbReference>
<dbReference type="InterPro" id="IPR011009">
    <property type="entry name" value="Kinase-like_dom_sf"/>
</dbReference>
<dbReference type="GO" id="GO:0005524">
    <property type="term" value="F:ATP binding"/>
    <property type="evidence" value="ECO:0007669"/>
    <property type="project" value="UniProtKB-UniRule"/>
</dbReference>
<feature type="binding site" evidence="3">
    <location>
        <position position="125"/>
    </location>
    <ligand>
        <name>ATP</name>
        <dbReference type="ChEBI" id="CHEBI:30616"/>
    </ligand>
</feature>
<keyword evidence="2" id="KW-1003">Cell membrane</keyword>
<dbReference type="OrthoDB" id="1668230at2759"/>
<dbReference type="Gene3D" id="3.30.200.20">
    <property type="entry name" value="Phosphorylase Kinase, domain 1"/>
    <property type="match status" value="1"/>
</dbReference>
<dbReference type="SUPFAM" id="SSF56112">
    <property type="entry name" value="Protein kinase-like (PK-like)"/>
    <property type="match status" value="1"/>
</dbReference>
<gene>
    <name evidence="5" type="ORF">OLEA9_A071920</name>
</gene>
<evidence type="ECO:0000259" key="4">
    <source>
        <dbReference type="PROSITE" id="PS50011"/>
    </source>
</evidence>
<name>A0A8S0UX30_OLEEU</name>
<dbReference type="Proteomes" id="UP000594638">
    <property type="component" value="Unassembled WGS sequence"/>
</dbReference>
<dbReference type="GO" id="GO:0005886">
    <property type="term" value="C:plasma membrane"/>
    <property type="evidence" value="ECO:0007669"/>
    <property type="project" value="UniProtKB-SubCell"/>
</dbReference>
<dbReference type="EMBL" id="CACTIH010009074">
    <property type="protein sequence ID" value="CAA3022689.1"/>
    <property type="molecule type" value="Genomic_DNA"/>
</dbReference>
<protein>
    <submittedName>
        <fullName evidence="5">Probable serine threonine- kinase PBL3 isoform X1</fullName>
    </submittedName>
</protein>
<keyword evidence="6" id="KW-1185">Reference proteome</keyword>
<dbReference type="PROSITE" id="PS50011">
    <property type="entry name" value="PROTEIN_KINASE_DOM"/>
    <property type="match status" value="1"/>
</dbReference>
<evidence type="ECO:0000313" key="5">
    <source>
        <dbReference type="EMBL" id="CAA3022689.1"/>
    </source>
</evidence>
<dbReference type="Gene3D" id="1.10.510.10">
    <property type="entry name" value="Transferase(Phosphotransferase) domain 1"/>
    <property type="match status" value="1"/>
</dbReference>
<evidence type="ECO:0000313" key="6">
    <source>
        <dbReference type="Proteomes" id="UP000594638"/>
    </source>
</evidence>
<dbReference type="InterPro" id="IPR017441">
    <property type="entry name" value="Protein_kinase_ATP_BS"/>
</dbReference>
<dbReference type="PROSITE" id="PS00107">
    <property type="entry name" value="PROTEIN_KINASE_ATP"/>
    <property type="match status" value="1"/>
</dbReference>
<evidence type="ECO:0000256" key="3">
    <source>
        <dbReference type="PROSITE-ProRule" id="PRU10141"/>
    </source>
</evidence>
<proteinExistence type="predicted"/>
<keyword evidence="5" id="KW-0418">Kinase</keyword>
<evidence type="ECO:0000256" key="1">
    <source>
        <dbReference type="ARBA" id="ARBA00004236"/>
    </source>
</evidence>
<dbReference type="AlphaFoldDB" id="A0A8S0UX30"/>